<dbReference type="SUPFAM" id="SSF52343">
    <property type="entry name" value="Ferredoxin reductase-like, C-terminal NADP-linked domain"/>
    <property type="match status" value="1"/>
</dbReference>
<keyword evidence="9" id="KW-0325">Glycoprotein</keyword>
<dbReference type="InterPro" id="IPR013130">
    <property type="entry name" value="Fe3_Rdtase_TM_dom"/>
</dbReference>
<evidence type="ECO:0000256" key="4">
    <source>
        <dbReference type="ARBA" id="ARBA00022692"/>
    </source>
</evidence>
<evidence type="ECO:0000256" key="10">
    <source>
        <dbReference type="SAM" id="Phobius"/>
    </source>
</evidence>
<dbReference type="GO" id="GO:0006879">
    <property type="term" value="P:intracellular iron ion homeostasis"/>
    <property type="evidence" value="ECO:0007669"/>
    <property type="project" value="TreeGrafter"/>
</dbReference>
<dbReference type="PROSITE" id="PS51384">
    <property type="entry name" value="FAD_FR"/>
    <property type="match status" value="1"/>
</dbReference>
<feature type="transmembrane region" description="Helical" evidence="10">
    <location>
        <begin position="148"/>
        <end position="169"/>
    </location>
</feature>
<proteinExistence type="inferred from homology"/>
<gene>
    <name evidence="12" type="ORF">H2200_004728</name>
</gene>
<dbReference type="GO" id="GO:0005886">
    <property type="term" value="C:plasma membrane"/>
    <property type="evidence" value="ECO:0007669"/>
    <property type="project" value="TreeGrafter"/>
</dbReference>
<sequence>MAVSDSHLVGAQGPVRGFPLYLRRASWILSSTYISEFGPLYVQVLGLFYTTWLLYLVSRGTGDDYMHITKAFGHVAISQLPFHYLLSLKNTKSSPIAWATGLTHERLNPIHRLFGRIVHLFLAIHAVLYLRFFIVMRFLEKRIKDRDVRLGILAFWSFNFLGLLALPVVRRKVYHAVFYQTHVVLSALVLPVLWFHVPYTRWFVGQAVFIYVMGGLSRMASRENVEGLKCESVEGTDLIKVKFFVDRRSALAGAAPGQHVYIVRKGLTGPKTPFTIANVQEPGDNNGKSRVEVMLVLRNMGGPGTSPLAALRSDNHKDATERFRIEGPYGEASQYMPSLLNLASPPNGPILLIAGGIGVTYTLPIYLSLVTSSANRGRTIKFVWLIKTLADATWGIELLLAALREGKTDSLNVEIYVTTSTQSEASDKFEEVTSSGFLRAKGLRGENIGRRPNLRETVDEVFTTSAASPGSVEEVSVFVCGPPGLSSSVRGIVGRWVWRDGRKVSWFEEVFGFGGS</sequence>
<dbReference type="PANTHER" id="PTHR32361:SF9">
    <property type="entry name" value="FERRIC REDUCTASE TRANSMEMBRANE COMPONENT 3-RELATED"/>
    <property type="match status" value="1"/>
</dbReference>
<keyword evidence="13" id="KW-1185">Reference proteome</keyword>
<evidence type="ECO:0000256" key="2">
    <source>
        <dbReference type="ARBA" id="ARBA00006278"/>
    </source>
</evidence>
<dbReference type="SFLD" id="SFLDG01168">
    <property type="entry name" value="Ferric_reductase_subgroup_(FRE"/>
    <property type="match status" value="1"/>
</dbReference>
<feature type="transmembrane region" description="Helical" evidence="10">
    <location>
        <begin position="176"/>
        <end position="196"/>
    </location>
</feature>
<dbReference type="AlphaFoldDB" id="A0AA38XDV5"/>
<evidence type="ECO:0000313" key="12">
    <source>
        <dbReference type="EMBL" id="KAJ9611544.1"/>
    </source>
</evidence>
<dbReference type="CDD" id="cd06186">
    <property type="entry name" value="NOX_Duox_like_FAD_NADP"/>
    <property type="match status" value="1"/>
</dbReference>
<dbReference type="Pfam" id="PF01794">
    <property type="entry name" value="Ferric_reduct"/>
    <property type="match status" value="1"/>
</dbReference>
<dbReference type="PANTHER" id="PTHR32361">
    <property type="entry name" value="FERRIC/CUPRIC REDUCTASE TRANSMEMBRANE COMPONENT"/>
    <property type="match status" value="1"/>
</dbReference>
<dbReference type="Gene3D" id="3.40.50.80">
    <property type="entry name" value="Nucleotide-binding domain of ferredoxin-NADP reductase (FNR) module"/>
    <property type="match status" value="1"/>
</dbReference>
<dbReference type="GO" id="GO:0006826">
    <property type="term" value="P:iron ion transport"/>
    <property type="evidence" value="ECO:0007669"/>
    <property type="project" value="TreeGrafter"/>
</dbReference>
<dbReference type="EMBL" id="JAPDRK010000006">
    <property type="protein sequence ID" value="KAJ9611544.1"/>
    <property type="molecule type" value="Genomic_DNA"/>
</dbReference>
<dbReference type="Proteomes" id="UP001172673">
    <property type="component" value="Unassembled WGS sequence"/>
</dbReference>
<dbReference type="InterPro" id="IPR013121">
    <property type="entry name" value="Fe_red_NAD-bd_6"/>
</dbReference>
<keyword evidence="7" id="KW-0406">Ion transport</keyword>
<organism evidence="12 13">
    <name type="scientific">Cladophialophora chaetospira</name>
    <dbReference type="NCBI Taxonomy" id="386627"/>
    <lineage>
        <taxon>Eukaryota</taxon>
        <taxon>Fungi</taxon>
        <taxon>Dikarya</taxon>
        <taxon>Ascomycota</taxon>
        <taxon>Pezizomycotina</taxon>
        <taxon>Eurotiomycetes</taxon>
        <taxon>Chaetothyriomycetidae</taxon>
        <taxon>Chaetothyriales</taxon>
        <taxon>Herpotrichiellaceae</taxon>
        <taxon>Cladophialophora</taxon>
    </lineage>
</organism>
<name>A0AA38XDV5_9EURO</name>
<protein>
    <recommendedName>
        <fullName evidence="11">FAD-binding FR-type domain-containing protein</fullName>
    </recommendedName>
</protein>
<dbReference type="SFLD" id="SFLDS00052">
    <property type="entry name" value="Ferric_Reductase_Domain"/>
    <property type="match status" value="1"/>
</dbReference>
<evidence type="ECO:0000313" key="13">
    <source>
        <dbReference type="Proteomes" id="UP001172673"/>
    </source>
</evidence>
<evidence type="ECO:0000256" key="1">
    <source>
        <dbReference type="ARBA" id="ARBA00004141"/>
    </source>
</evidence>
<keyword evidence="8 10" id="KW-0472">Membrane</keyword>
<feature type="transmembrane region" description="Helical" evidence="10">
    <location>
        <begin position="40"/>
        <end position="57"/>
    </location>
</feature>
<dbReference type="Pfam" id="PF08030">
    <property type="entry name" value="NAD_binding_6"/>
    <property type="match status" value="1"/>
</dbReference>
<feature type="transmembrane region" description="Helical" evidence="10">
    <location>
        <begin position="113"/>
        <end position="136"/>
    </location>
</feature>
<keyword evidence="5 10" id="KW-1133">Transmembrane helix</keyword>
<comment type="caution">
    <text evidence="12">The sequence shown here is derived from an EMBL/GenBank/DDBJ whole genome shotgun (WGS) entry which is preliminary data.</text>
</comment>
<comment type="subcellular location">
    <subcellularLocation>
        <location evidence="1">Membrane</location>
        <topology evidence="1">Multi-pass membrane protein</topology>
    </subcellularLocation>
</comment>
<evidence type="ECO:0000256" key="3">
    <source>
        <dbReference type="ARBA" id="ARBA00022448"/>
    </source>
</evidence>
<dbReference type="InterPro" id="IPR051410">
    <property type="entry name" value="Ferric/Cupric_Reductase"/>
</dbReference>
<feature type="transmembrane region" description="Helical" evidence="10">
    <location>
        <begin position="350"/>
        <end position="370"/>
    </location>
</feature>
<keyword evidence="6" id="KW-0560">Oxidoreductase</keyword>
<feature type="domain" description="FAD-binding FR-type" evidence="11">
    <location>
        <begin position="218"/>
        <end position="335"/>
    </location>
</feature>
<dbReference type="GO" id="GO:0000293">
    <property type="term" value="F:ferric-chelate reductase activity"/>
    <property type="evidence" value="ECO:0007669"/>
    <property type="project" value="UniProtKB-ARBA"/>
</dbReference>
<accession>A0AA38XDV5</accession>
<dbReference type="InterPro" id="IPR017927">
    <property type="entry name" value="FAD-bd_FR_type"/>
</dbReference>
<dbReference type="InterPro" id="IPR039261">
    <property type="entry name" value="FNR_nucleotide-bd"/>
</dbReference>
<evidence type="ECO:0000256" key="9">
    <source>
        <dbReference type="ARBA" id="ARBA00023180"/>
    </source>
</evidence>
<evidence type="ECO:0000256" key="8">
    <source>
        <dbReference type="ARBA" id="ARBA00023136"/>
    </source>
</evidence>
<comment type="similarity">
    <text evidence="2">Belongs to the ferric reductase (FRE) family.</text>
</comment>
<keyword evidence="3" id="KW-0813">Transport</keyword>
<evidence type="ECO:0000256" key="7">
    <source>
        <dbReference type="ARBA" id="ARBA00023065"/>
    </source>
</evidence>
<evidence type="ECO:0000259" key="11">
    <source>
        <dbReference type="PROSITE" id="PS51384"/>
    </source>
</evidence>
<reference evidence="12" key="1">
    <citation type="submission" date="2022-10" db="EMBL/GenBank/DDBJ databases">
        <title>Culturing micro-colonial fungi from biological soil crusts in the Mojave desert and describing Neophaeococcomyces mojavensis, and introducing the new genera and species Taxawa tesnikishii.</title>
        <authorList>
            <person name="Kurbessoian T."/>
            <person name="Stajich J.E."/>
        </authorList>
    </citation>
    <scope>NUCLEOTIDE SEQUENCE</scope>
    <source>
        <strain evidence="12">TK_41</strain>
    </source>
</reference>
<evidence type="ECO:0000256" key="5">
    <source>
        <dbReference type="ARBA" id="ARBA00022989"/>
    </source>
</evidence>
<evidence type="ECO:0000256" key="6">
    <source>
        <dbReference type="ARBA" id="ARBA00023002"/>
    </source>
</evidence>
<keyword evidence="4 10" id="KW-0812">Transmembrane</keyword>
<dbReference type="GO" id="GO:0015677">
    <property type="term" value="P:copper ion import"/>
    <property type="evidence" value="ECO:0007669"/>
    <property type="project" value="TreeGrafter"/>
</dbReference>